<accession>A0A9P0CV01</accession>
<name>A0A9P0CV01_9CUCU</name>
<feature type="domain" description="Myb/SANT-like DNA-binding" evidence="1">
    <location>
        <begin position="1"/>
        <end position="79"/>
    </location>
</feature>
<evidence type="ECO:0000259" key="1">
    <source>
        <dbReference type="Pfam" id="PF13837"/>
    </source>
</evidence>
<reference evidence="2" key="1">
    <citation type="submission" date="2022-01" db="EMBL/GenBank/DDBJ databases">
        <authorList>
            <person name="King R."/>
        </authorList>
    </citation>
    <scope>NUCLEOTIDE SEQUENCE</scope>
</reference>
<evidence type="ECO:0000313" key="2">
    <source>
        <dbReference type="EMBL" id="CAH1107033.1"/>
    </source>
</evidence>
<proteinExistence type="predicted"/>
<dbReference type="EMBL" id="OV651814">
    <property type="protein sequence ID" value="CAH1107033.1"/>
    <property type="molecule type" value="Genomic_DNA"/>
</dbReference>
<dbReference type="Proteomes" id="UP001153636">
    <property type="component" value="Chromosome 2"/>
</dbReference>
<dbReference type="PANTHER" id="PTHR47595">
    <property type="entry name" value="HEAT SHOCK 70 KDA PROTEIN 14"/>
    <property type="match status" value="1"/>
</dbReference>
<keyword evidence="3" id="KW-1185">Reference proteome</keyword>
<dbReference type="OrthoDB" id="676304at2759"/>
<dbReference type="PANTHER" id="PTHR47595:SF1">
    <property type="entry name" value="MYB_SANT-LIKE DNA-BINDING DOMAIN-CONTAINING PROTEIN"/>
    <property type="match status" value="1"/>
</dbReference>
<dbReference type="AlphaFoldDB" id="A0A9P0CV01"/>
<dbReference type="Pfam" id="PF13837">
    <property type="entry name" value="Myb_DNA-bind_4"/>
    <property type="match status" value="1"/>
</dbReference>
<dbReference type="InterPro" id="IPR044822">
    <property type="entry name" value="Myb_DNA-bind_4"/>
</dbReference>
<sequence length="159" mass="18628">MLISCVKQYKEDLESCQKKRIWEKISKEINEKLITNFTPTQVDTKWKGLVRLYKDIKKHNDTSGKNKKSWKYWLLMNEILFNKPEIVAPATCSSNKGLIVNVPVENIQGEQHGTSFQNKRKAKSNSIEKRHHDKMLRIDNLNSSIQELISVIRERKSTE</sequence>
<organism evidence="2 3">
    <name type="scientific">Psylliodes chrysocephalus</name>
    <dbReference type="NCBI Taxonomy" id="3402493"/>
    <lineage>
        <taxon>Eukaryota</taxon>
        <taxon>Metazoa</taxon>
        <taxon>Ecdysozoa</taxon>
        <taxon>Arthropoda</taxon>
        <taxon>Hexapoda</taxon>
        <taxon>Insecta</taxon>
        <taxon>Pterygota</taxon>
        <taxon>Neoptera</taxon>
        <taxon>Endopterygota</taxon>
        <taxon>Coleoptera</taxon>
        <taxon>Polyphaga</taxon>
        <taxon>Cucujiformia</taxon>
        <taxon>Chrysomeloidea</taxon>
        <taxon>Chrysomelidae</taxon>
        <taxon>Galerucinae</taxon>
        <taxon>Alticini</taxon>
        <taxon>Psylliodes</taxon>
    </lineage>
</organism>
<evidence type="ECO:0000313" key="3">
    <source>
        <dbReference type="Proteomes" id="UP001153636"/>
    </source>
</evidence>
<dbReference type="Gene3D" id="1.10.10.60">
    <property type="entry name" value="Homeodomain-like"/>
    <property type="match status" value="1"/>
</dbReference>
<gene>
    <name evidence="2" type="ORF">PSYICH_LOCUS7567</name>
</gene>
<protein>
    <recommendedName>
        <fullName evidence="1">Myb/SANT-like DNA-binding domain-containing protein</fullName>
    </recommendedName>
</protein>